<keyword evidence="4" id="KW-0472">Membrane</keyword>
<feature type="compositionally biased region" description="Polar residues" evidence="3">
    <location>
        <begin position="378"/>
        <end position="392"/>
    </location>
</feature>
<feature type="domain" description="NDT80" evidence="5">
    <location>
        <begin position="27"/>
        <end position="270"/>
    </location>
</feature>
<evidence type="ECO:0000259" key="5">
    <source>
        <dbReference type="PROSITE" id="PS51517"/>
    </source>
</evidence>
<feature type="region of interest" description="Disordered" evidence="3">
    <location>
        <begin position="353"/>
        <end position="392"/>
    </location>
</feature>
<feature type="transmembrane region" description="Helical" evidence="4">
    <location>
        <begin position="561"/>
        <end position="581"/>
    </location>
</feature>
<dbReference type="GO" id="GO:0003677">
    <property type="term" value="F:DNA binding"/>
    <property type="evidence" value="ECO:0007669"/>
    <property type="project" value="UniProtKB-KW"/>
</dbReference>
<accession>A0A2T4B6Y7</accession>
<evidence type="ECO:0000256" key="3">
    <source>
        <dbReference type="SAM" id="MobiDB-lite"/>
    </source>
</evidence>
<dbReference type="SUPFAM" id="SSF49417">
    <property type="entry name" value="p53-like transcription factors"/>
    <property type="match status" value="1"/>
</dbReference>
<dbReference type="GO" id="GO:0000228">
    <property type="term" value="C:nuclear chromosome"/>
    <property type="evidence" value="ECO:0007669"/>
    <property type="project" value="TreeGrafter"/>
</dbReference>
<evidence type="ECO:0000313" key="7">
    <source>
        <dbReference type="Proteomes" id="UP000241546"/>
    </source>
</evidence>
<dbReference type="PANTHER" id="PTHR35144:SF2">
    <property type="entry name" value="MEIOSIS-SPECIFIC TRANSCRIPTION FACTOR NDT80"/>
    <property type="match status" value="1"/>
</dbReference>
<name>A0A2T4B6Y7_9HYPO</name>
<evidence type="ECO:0000313" key="6">
    <source>
        <dbReference type="EMBL" id="PTB65094.1"/>
    </source>
</evidence>
<reference evidence="7" key="1">
    <citation type="submission" date="2016-07" db="EMBL/GenBank/DDBJ databases">
        <title>Multiple horizontal gene transfer events from other fungi enriched the ability of initially mycotrophic Trichoderma (Ascomycota) to feed on dead plant biomass.</title>
        <authorList>
            <consortium name="DOE Joint Genome Institute"/>
            <person name="Atanasova L."/>
            <person name="Chenthamara K."/>
            <person name="Zhang J."/>
            <person name="Grujic M."/>
            <person name="Henrissat B."/>
            <person name="Kuo A."/>
            <person name="Aerts A."/>
            <person name="Salamov A."/>
            <person name="Lipzen A."/>
            <person name="Labutti K."/>
            <person name="Barry K."/>
            <person name="Miao Y."/>
            <person name="Rahimi M.J."/>
            <person name="Shen Q."/>
            <person name="Grigoriev I.V."/>
            <person name="Kubicek C.P."/>
            <person name="Druzhinina I.S."/>
        </authorList>
    </citation>
    <scope>NUCLEOTIDE SEQUENCE [LARGE SCALE GENOMIC DNA]</scope>
    <source>
        <strain evidence="7">TUCIM 6016</strain>
    </source>
</reference>
<dbReference type="OrthoDB" id="409136at2759"/>
<dbReference type="InterPro" id="IPR037141">
    <property type="entry name" value="NDT80_DNA-bd_dom_sf"/>
</dbReference>
<dbReference type="PANTHER" id="PTHR35144">
    <property type="entry name" value="MEIOSIS-SPECIFIC TRANSCRIPTION FACTOR NDT80"/>
    <property type="match status" value="1"/>
</dbReference>
<gene>
    <name evidence="6" type="ORF">BBK36DRAFT_1204172</name>
</gene>
<protein>
    <submittedName>
        <fullName evidence="6">p53-like transcription factor</fullName>
    </submittedName>
</protein>
<dbReference type="InterPro" id="IPR052605">
    <property type="entry name" value="Fungal_trans_regulator"/>
</dbReference>
<keyword evidence="1 2" id="KW-0238">DNA-binding</keyword>
<feature type="transmembrane region" description="Helical" evidence="4">
    <location>
        <begin position="593"/>
        <end position="612"/>
    </location>
</feature>
<evidence type="ECO:0000256" key="1">
    <source>
        <dbReference type="ARBA" id="ARBA00023125"/>
    </source>
</evidence>
<dbReference type="Pfam" id="PF05224">
    <property type="entry name" value="NDT80_PhoG"/>
    <property type="match status" value="1"/>
</dbReference>
<keyword evidence="7" id="KW-1185">Reference proteome</keyword>
<dbReference type="AlphaFoldDB" id="A0A2T4B6Y7"/>
<dbReference type="GeneID" id="36605416"/>
<dbReference type="GO" id="GO:0051321">
    <property type="term" value="P:meiotic cell cycle"/>
    <property type="evidence" value="ECO:0007669"/>
    <property type="project" value="TreeGrafter"/>
</dbReference>
<dbReference type="EMBL" id="KZ680215">
    <property type="protein sequence ID" value="PTB65094.1"/>
    <property type="molecule type" value="Genomic_DNA"/>
</dbReference>
<dbReference type="GO" id="GO:0003700">
    <property type="term" value="F:DNA-binding transcription factor activity"/>
    <property type="evidence" value="ECO:0007669"/>
    <property type="project" value="UniProtKB-UniRule"/>
</dbReference>
<keyword evidence="4" id="KW-1133">Transmembrane helix</keyword>
<proteinExistence type="predicted"/>
<dbReference type="Proteomes" id="UP000241546">
    <property type="component" value="Unassembled WGS sequence"/>
</dbReference>
<evidence type="ECO:0000256" key="2">
    <source>
        <dbReference type="PROSITE-ProRule" id="PRU00850"/>
    </source>
</evidence>
<sequence length="619" mass="69195">MRRIHCDGTTTNIWPCRACQAARFHCEPPGGSLPPDSLSQSFYHSPEPSQSFIRESLPFLDVTTLGTLFYATSRVETKVDLHGIIDNVFFLANGEWTSYQPNYLSCRCSYSLSSPDSDSDKIKLKPEFSTHSFDVKGFAVSISAIECDCKPYESCVEIVQHLARGEDGPSTRAPAKVKLRPRNHQFSITGVTTASHRLRASEYTFDQLEVKTATARDGREPRGQTYFQLVLELWADLGSQYSARFMKVAYKKSVTVTLGGLVPRPINFPSSNAHMKPSAGTDEQLSPMQPPLPTTRELQRRLPHRGFISWAKKMCRPRLRPGYRRIEWTCDCGVDLYGDFSQEEPSDLDALEASLRSPPETTSPATDSTDAERVEDTPTGTPQSNFSWNTGRTASPTFTDASSVDLHAKYLALCVNTGGMYKKLAEIDTSRIKSDSEVFHQMKKAYLEHRGLRSRLSFLVKPVTVEFVRFTLWNLRHGYISITDRPKSMPPKSSIDYDFVPPPMTPEVFIHYLEHGDDDLSPNRHTWLPRLPQRLNGKVLHCGEAAEGWGIHVVEGPNRLAVFWIVMATVFASVLASVLWASLMGDIQGGTGLGALIMALPGVIMAAFLFRLEATPRDM</sequence>
<dbReference type="GO" id="GO:0045944">
    <property type="term" value="P:positive regulation of transcription by RNA polymerase II"/>
    <property type="evidence" value="ECO:0007669"/>
    <property type="project" value="TreeGrafter"/>
</dbReference>
<dbReference type="InterPro" id="IPR008967">
    <property type="entry name" value="p53-like_TF_DNA-bd_sf"/>
</dbReference>
<evidence type="ECO:0000256" key="4">
    <source>
        <dbReference type="SAM" id="Phobius"/>
    </source>
</evidence>
<feature type="DNA-binding region" description="NDT80" evidence="2">
    <location>
        <begin position="27"/>
        <end position="270"/>
    </location>
</feature>
<dbReference type="PROSITE" id="PS51517">
    <property type="entry name" value="NDT80"/>
    <property type="match status" value="1"/>
</dbReference>
<feature type="compositionally biased region" description="Polar residues" evidence="3">
    <location>
        <begin position="359"/>
        <end position="368"/>
    </location>
</feature>
<keyword evidence="4" id="KW-0812">Transmembrane</keyword>
<feature type="region of interest" description="Disordered" evidence="3">
    <location>
        <begin position="269"/>
        <end position="294"/>
    </location>
</feature>
<organism evidence="6 7">
    <name type="scientific">Trichoderma citrinoviride</name>
    <dbReference type="NCBI Taxonomy" id="58853"/>
    <lineage>
        <taxon>Eukaryota</taxon>
        <taxon>Fungi</taxon>
        <taxon>Dikarya</taxon>
        <taxon>Ascomycota</taxon>
        <taxon>Pezizomycotina</taxon>
        <taxon>Sordariomycetes</taxon>
        <taxon>Hypocreomycetidae</taxon>
        <taxon>Hypocreales</taxon>
        <taxon>Hypocreaceae</taxon>
        <taxon>Trichoderma</taxon>
    </lineage>
</organism>
<dbReference type="Gene3D" id="2.60.40.1390">
    <property type="entry name" value="NDT80 DNA-binding domain"/>
    <property type="match status" value="1"/>
</dbReference>
<dbReference type="RefSeq" id="XP_024748414.1">
    <property type="nucleotide sequence ID" value="XM_024897298.1"/>
</dbReference>
<dbReference type="InterPro" id="IPR024061">
    <property type="entry name" value="NDT80_DNA-bd_dom"/>
</dbReference>